<feature type="region of interest" description="Disordered" evidence="6">
    <location>
        <begin position="1247"/>
        <end position="1273"/>
    </location>
</feature>
<organism evidence="8">
    <name type="scientific">Panicum hallii</name>
    <dbReference type="NCBI Taxonomy" id="206008"/>
    <lineage>
        <taxon>Eukaryota</taxon>
        <taxon>Viridiplantae</taxon>
        <taxon>Streptophyta</taxon>
        <taxon>Embryophyta</taxon>
        <taxon>Tracheophyta</taxon>
        <taxon>Spermatophyta</taxon>
        <taxon>Magnoliopsida</taxon>
        <taxon>Liliopsida</taxon>
        <taxon>Poales</taxon>
        <taxon>Poaceae</taxon>
        <taxon>PACMAD clade</taxon>
        <taxon>Panicoideae</taxon>
        <taxon>Panicodae</taxon>
        <taxon>Paniceae</taxon>
        <taxon>Panicinae</taxon>
        <taxon>Panicum</taxon>
        <taxon>Panicum sect. Panicum</taxon>
    </lineage>
</organism>
<reference evidence="8" key="1">
    <citation type="submission" date="2018-04" db="EMBL/GenBank/DDBJ databases">
        <title>WGS assembly of Panicum hallii.</title>
        <authorList>
            <person name="Lovell J."/>
            <person name="Jenkins J."/>
            <person name="Lowry D."/>
            <person name="Mamidi S."/>
            <person name="Sreedasyam A."/>
            <person name="Weng X."/>
            <person name="Barry K."/>
            <person name="Bonette J."/>
            <person name="Campitelli B."/>
            <person name="Daum C."/>
            <person name="Gordon S."/>
            <person name="Gould B."/>
            <person name="Lipzen A."/>
            <person name="Macqueen A."/>
            <person name="Palacio-Mejia J."/>
            <person name="Plott C."/>
            <person name="Shakirov E."/>
            <person name="Shu S."/>
            <person name="Yoshinaga Y."/>
            <person name="Zane M."/>
            <person name="Rokhsar D."/>
            <person name="Grimwood J."/>
            <person name="Schmutz J."/>
            <person name="Juenger T."/>
        </authorList>
    </citation>
    <scope>NUCLEOTIDE SEQUENCE [LARGE SCALE GENOMIC DNA]</scope>
    <source>
        <strain evidence="8">FIL2</strain>
    </source>
</reference>
<comment type="subcellular location">
    <subcellularLocation>
        <location evidence="1">Nucleus</location>
    </subcellularLocation>
</comment>
<evidence type="ECO:0000256" key="2">
    <source>
        <dbReference type="ARBA" id="ARBA00022723"/>
    </source>
</evidence>
<dbReference type="Proteomes" id="UP000243499">
    <property type="component" value="Chromosome 2"/>
</dbReference>
<evidence type="ECO:0000313" key="8">
    <source>
        <dbReference type="EMBL" id="PAN11152.1"/>
    </source>
</evidence>
<keyword evidence="4" id="KW-0862">Zinc</keyword>
<dbReference type="SMART" id="SM00249">
    <property type="entry name" value="PHD"/>
    <property type="match status" value="3"/>
</dbReference>
<dbReference type="Gramene" id="PAN11151">
    <property type="protein sequence ID" value="PAN11151"/>
    <property type="gene ID" value="PAHAL_2G204400"/>
</dbReference>
<feature type="compositionally biased region" description="Basic and acidic residues" evidence="6">
    <location>
        <begin position="518"/>
        <end position="531"/>
    </location>
</feature>
<dbReference type="InterPro" id="IPR001965">
    <property type="entry name" value="Znf_PHD"/>
</dbReference>
<feature type="compositionally biased region" description="Polar residues" evidence="6">
    <location>
        <begin position="1111"/>
        <end position="1120"/>
    </location>
</feature>
<feature type="compositionally biased region" description="Basic and acidic residues" evidence="6">
    <location>
        <begin position="880"/>
        <end position="910"/>
    </location>
</feature>
<feature type="compositionally biased region" description="Low complexity" evidence="6">
    <location>
        <begin position="1095"/>
        <end position="1110"/>
    </location>
</feature>
<feature type="region of interest" description="Disordered" evidence="6">
    <location>
        <begin position="502"/>
        <end position="554"/>
    </location>
</feature>
<feature type="region of interest" description="Disordered" evidence="6">
    <location>
        <begin position="924"/>
        <end position="1076"/>
    </location>
</feature>
<dbReference type="Gene3D" id="3.30.40.10">
    <property type="entry name" value="Zinc/RING finger domain, C3HC4 (zinc finger)"/>
    <property type="match status" value="2"/>
</dbReference>
<dbReference type="EMBL" id="CM008047">
    <property type="protein sequence ID" value="PAN11151.1"/>
    <property type="molecule type" value="Genomic_DNA"/>
</dbReference>
<dbReference type="InterPro" id="IPR058939">
    <property type="entry name" value="Mtase_EDM2"/>
</dbReference>
<feature type="domain" description="Zinc finger PHD-type" evidence="7">
    <location>
        <begin position="294"/>
        <end position="358"/>
    </location>
</feature>
<dbReference type="Pfam" id="PF22908">
    <property type="entry name" value="PHD_NSD"/>
    <property type="match status" value="1"/>
</dbReference>
<evidence type="ECO:0000259" key="7">
    <source>
        <dbReference type="SMART" id="SM00249"/>
    </source>
</evidence>
<keyword evidence="5" id="KW-0539">Nucleus</keyword>
<dbReference type="GO" id="GO:0005634">
    <property type="term" value="C:nucleus"/>
    <property type="evidence" value="ECO:0007669"/>
    <property type="project" value="UniProtKB-SubCell"/>
</dbReference>
<dbReference type="EMBL" id="CM008047">
    <property type="protein sequence ID" value="PAN11152.1"/>
    <property type="molecule type" value="Genomic_DNA"/>
</dbReference>
<feature type="region of interest" description="Disordered" evidence="6">
    <location>
        <begin position="1093"/>
        <end position="1147"/>
    </location>
</feature>
<dbReference type="Pfam" id="PF26055">
    <property type="entry name" value="Mtase_EDM2"/>
    <property type="match status" value="1"/>
</dbReference>
<dbReference type="Gramene" id="PAN11152">
    <property type="protein sequence ID" value="PAN11152"/>
    <property type="gene ID" value="PAHAL_2G204400"/>
</dbReference>
<keyword evidence="2" id="KW-0479">Metal-binding</keyword>
<feature type="compositionally biased region" description="Basic and acidic residues" evidence="6">
    <location>
        <begin position="1044"/>
        <end position="1062"/>
    </location>
</feature>
<proteinExistence type="predicted"/>
<evidence type="ECO:0000256" key="1">
    <source>
        <dbReference type="ARBA" id="ARBA00004123"/>
    </source>
</evidence>
<dbReference type="PANTHER" id="PTHR46235:SF3">
    <property type="entry name" value="PHD FINGER-CONTAINING PROTEIN DDB_G0268158"/>
    <property type="match status" value="1"/>
</dbReference>
<gene>
    <name evidence="8" type="ORF">PAHAL_2G204400</name>
</gene>
<feature type="compositionally biased region" description="Basic and acidic residues" evidence="6">
    <location>
        <begin position="1006"/>
        <end position="1026"/>
    </location>
</feature>
<feature type="region of interest" description="Disordered" evidence="6">
    <location>
        <begin position="1321"/>
        <end position="1375"/>
    </location>
</feature>
<evidence type="ECO:0000256" key="6">
    <source>
        <dbReference type="SAM" id="MobiDB-lite"/>
    </source>
</evidence>
<dbReference type="Pfam" id="PF12047">
    <property type="entry name" value="DNMT1-RFD"/>
    <property type="match status" value="1"/>
</dbReference>
<feature type="compositionally biased region" description="Basic and acidic residues" evidence="6">
    <location>
        <begin position="924"/>
        <end position="974"/>
    </location>
</feature>
<accession>A0A2S3GXY7</accession>
<dbReference type="InterPro" id="IPR013083">
    <property type="entry name" value="Znf_RING/FYVE/PHD"/>
</dbReference>
<feature type="domain" description="Zinc finger PHD-type" evidence="7">
    <location>
        <begin position="234"/>
        <end position="289"/>
    </location>
</feature>
<feature type="compositionally biased region" description="Gly residues" evidence="6">
    <location>
        <begin position="1366"/>
        <end position="1375"/>
    </location>
</feature>
<feature type="region of interest" description="Disordered" evidence="6">
    <location>
        <begin position="866"/>
        <end position="910"/>
    </location>
</feature>
<name>A0A2S3GXY7_9POAL</name>
<sequence>MAAAAAMLMSDDDDAEPQVSAVENYHLVDSQNHPACFSTLPLGHDETKDVPECKKRLVLWGTSDPGVIVYREVVAWRLVLEGRQPEIAVLAVDRNGWIRLVKPKNSYEETIRNVLITAQMLHFLRRKPDEPEKNLWSHLRKVFDKFHVRPSVVDFRNHRSLMKHFAEKDPVLAKSEILRVFVEGRSRQNISEVGAVNIEIKQPFIADDDDIDEIVTEDANNESDEEDEDLFDSICAICDNGGDILCCDGPCMRSFHAKKGSGEDSYCDTLGYTEAQVEAMKIFLCKNCEYKQHQCFICGVLEPSDGDAIKVFLCNNATCGHFYHPKCVAKRLHPNNRNEATELENKISEGFSFTCPIHWCFRCKGLEDRTQEPLQFAVCRRCPKSYHRKCLPREISFQDIEEEDIITRAWELSKRILIYCLDHEIDSEIDTPVRDHIKFPKVEKPAQFFNKGDKLLVKKKKRTFNEAVLDQPSEDTGKMKCMVHVQKSELTEQSRREVSMKSYAKDLVSKPEKKKAKLLKEKIQPEPRVAKDPSVSSPKPVKEQEQELVVSPSSATRKIPLSSFPIVDSEAEKRVIAILGNEASKLTLKDVTRKCSVPSTHVYSGRQVDKIAQGKIERSVQAVGAALKKLENGGNINDAKAVCEPDVLRQLAKWHSKFRVYISPFIHGTRYSSFGRHFTKVEKLVEIVDKLHWYVEPGDTIVDFCCGANDFCQLMKEKLDEVLKMCHFKNYDLIQPKNHFGFEKRDWMTVKPNELPCGSQLIMGLNPPFGVKASLANKFIDKALSFKPKLVVLIVPKETKRLDQKRIPYDLIWEDSECLAGKAFYLPGSVDHNDKTVEGWNASAPPLYLWSRPDWTKKHMKIAKEHSHTSKGKIACHADYPSDDRAREEAESSDIIKARSGKGKDITGKESCYTKEDNLSEDLVVRKQAEATNKRESRSGKERETDKTACHDREANLPDDHTGKKQDRSEEKRRPLGKIAVNVKEANMSDNLPVKKQTEPTSKVIPGKDRENGSYESRPDNRRKWPPDYVESLPPEKQVEGAYEETKVAIPRKDSIQNEHRGACYGNRRNSRGEEIKSARHNYEQTAAGMLNIKSMDGGDSDMSISSPDSNNARSKSRSYSPALPTEHPSHRIVHPDSYCPSKDDPMLNRPTYKESYSANNDEYFDALKFADIDNSSRMRGSSIDEVTRPYFPAPARLYSMQSRDDGSLYRRPSSEYLNTTTSGRSLVADVAGRSLVADVTTQGQGMRYDGQIGDSRQASRIPPTTGSRSYLSMHDGTGADCLSATYSHGSFGARFSQPASSTPSFGLSGAGLQRDSVMDKYAHGLSGPSGPQRSVMDKYAPSLDGRNNTRPESSLPQQYPFGRPGSYGGGWPQN</sequence>
<evidence type="ECO:0000256" key="4">
    <source>
        <dbReference type="ARBA" id="ARBA00022833"/>
    </source>
</evidence>
<dbReference type="GO" id="GO:0008270">
    <property type="term" value="F:zinc ion binding"/>
    <property type="evidence" value="ECO:0007669"/>
    <property type="project" value="UniProtKB-KW"/>
</dbReference>
<evidence type="ECO:0000256" key="3">
    <source>
        <dbReference type="ARBA" id="ARBA00022771"/>
    </source>
</evidence>
<feature type="compositionally biased region" description="Polar residues" evidence="6">
    <location>
        <begin position="1255"/>
        <end position="1271"/>
    </location>
</feature>
<dbReference type="InterPro" id="IPR055198">
    <property type="entry name" value="NSD_PHD"/>
</dbReference>
<evidence type="ECO:0000256" key="5">
    <source>
        <dbReference type="ARBA" id="ARBA00023242"/>
    </source>
</evidence>
<feature type="domain" description="Zinc finger PHD-type" evidence="7">
    <location>
        <begin position="359"/>
        <end position="424"/>
    </location>
</feature>
<dbReference type="CDD" id="cd15565">
    <property type="entry name" value="PHD2_NSD"/>
    <property type="match status" value="1"/>
</dbReference>
<feature type="compositionally biased region" description="Polar residues" evidence="6">
    <location>
        <begin position="1346"/>
        <end position="1358"/>
    </location>
</feature>
<feature type="compositionally biased region" description="Basic and acidic residues" evidence="6">
    <location>
        <begin position="502"/>
        <end position="511"/>
    </location>
</feature>
<dbReference type="InterPro" id="IPR022702">
    <property type="entry name" value="Cytosine_MeTrfase1_RFD"/>
</dbReference>
<dbReference type="PANTHER" id="PTHR46235">
    <property type="entry name" value="PHD FINGER-CONTAINING PROTEIN DDB_G0268158"/>
    <property type="match status" value="1"/>
</dbReference>
<keyword evidence="3" id="KW-0863">Zinc-finger</keyword>
<protein>
    <recommendedName>
        <fullName evidence="7">Zinc finger PHD-type domain-containing protein</fullName>
    </recommendedName>
</protein>